<dbReference type="PANTHER" id="PTHR40659:SF1">
    <property type="entry name" value="NICKEL_COBALT EFFLUX SYSTEM RCNA"/>
    <property type="match status" value="1"/>
</dbReference>
<accession>A0ABT3X0E0</accession>
<feature type="transmembrane region" description="Helical" evidence="1">
    <location>
        <begin position="223"/>
        <end position="245"/>
    </location>
</feature>
<evidence type="ECO:0000256" key="1">
    <source>
        <dbReference type="SAM" id="Phobius"/>
    </source>
</evidence>
<dbReference type="InterPro" id="IPR039447">
    <property type="entry name" value="UreH-like_TM_dom"/>
</dbReference>
<feature type="domain" description="Urease accessory protein UreH-like transmembrane" evidence="2">
    <location>
        <begin position="173"/>
        <end position="274"/>
    </location>
</feature>
<name>A0ABT3X0E0_9BACL</name>
<keyword evidence="1" id="KW-1133">Transmembrane helix</keyword>
<dbReference type="InterPro" id="IPR051224">
    <property type="entry name" value="NiCoT_RcnA"/>
</dbReference>
<feature type="transmembrane region" description="Helical" evidence="1">
    <location>
        <begin position="78"/>
        <end position="97"/>
    </location>
</feature>
<dbReference type="RefSeq" id="WP_267150249.1">
    <property type="nucleotide sequence ID" value="NZ_JAPMLT010000001.1"/>
</dbReference>
<dbReference type="Proteomes" id="UP001208017">
    <property type="component" value="Unassembled WGS sequence"/>
</dbReference>
<feature type="transmembrane region" description="Helical" evidence="1">
    <location>
        <begin position="45"/>
        <end position="72"/>
    </location>
</feature>
<dbReference type="EMBL" id="JAPMLT010000001">
    <property type="protein sequence ID" value="MCX7569020.1"/>
    <property type="molecule type" value="Genomic_DNA"/>
</dbReference>
<proteinExistence type="predicted"/>
<protein>
    <submittedName>
        <fullName evidence="3">Sulfite exporter TauE/SafE family protein</fullName>
    </submittedName>
</protein>
<evidence type="ECO:0000259" key="2">
    <source>
        <dbReference type="Pfam" id="PF13386"/>
    </source>
</evidence>
<sequence length="287" mass="30280">MELLIALPAAAGLGAMHFLEPGHGKGVMTAYLVSSRARTRDAITLAFTAALSHTFSIFLIALVATSALQFLLPHQVEGWLGLVSGAIITYIGAKMVYQRLFPPVVTLGGIRRAATEGTYVCDHGHVHLIGDPGGHDHSHHGHRHFDDLITLDDLAPGYGSSGAGYGSSSGSAVHHRTVNRLQASSFRRLLTIGVLAGLIPCPSALAMLLAATSAGQVTHGIGMVLAFSLGGAVSLSLIGILLLRAENAVKFFERRSIGHMMATFSALLIVVLGFLVTYESILKLELM</sequence>
<feature type="transmembrane region" description="Helical" evidence="1">
    <location>
        <begin position="189"/>
        <end position="211"/>
    </location>
</feature>
<feature type="transmembrane region" description="Helical" evidence="1">
    <location>
        <begin position="257"/>
        <end position="278"/>
    </location>
</feature>
<keyword evidence="1" id="KW-0472">Membrane</keyword>
<organism evidence="3 4">
    <name type="scientific">Tumebacillus lacus</name>
    <dbReference type="NCBI Taxonomy" id="2995335"/>
    <lineage>
        <taxon>Bacteria</taxon>
        <taxon>Bacillati</taxon>
        <taxon>Bacillota</taxon>
        <taxon>Bacilli</taxon>
        <taxon>Bacillales</taxon>
        <taxon>Alicyclobacillaceae</taxon>
        <taxon>Tumebacillus</taxon>
    </lineage>
</organism>
<evidence type="ECO:0000313" key="4">
    <source>
        <dbReference type="Proteomes" id="UP001208017"/>
    </source>
</evidence>
<gene>
    <name evidence="3" type="ORF">OS242_03460</name>
</gene>
<keyword evidence="4" id="KW-1185">Reference proteome</keyword>
<keyword evidence="1" id="KW-0812">Transmembrane</keyword>
<comment type="caution">
    <text evidence="3">The sequence shown here is derived from an EMBL/GenBank/DDBJ whole genome shotgun (WGS) entry which is preliminary data.</text>
</comment>
<evidence type="ECO:0000313" key="3">
    <source>
        <dbReference type="EMBL" id="MCX7569020.1"/>
    </source>
</evidence>
<dbReference type="PANTHER" id="PTHR40659">
    <property type="entry name" value="NICKEL/COBALT EFFLUX SYSTEM RCNA"/>
    <property type="match status" value="1"/>
</dbReference>
<dbReference type="Pfam" id="PF13386">
    <property type="entry name" value="DsbD_2"/>
    <property type="match status" value="1"/>
</dbReference>
<reference evidence="3 4" key="1">
    <citation type="submission" date="2022-11" db="EMBL/GenBank/DDBJ databases">
        <title>Study of microbial diversity in lake waters.</title>
        <authorList>
            <person name="Zhang J."/>
        </authorList>
    </citation>
    <scope>NUCLEOTIDE SEQUENCE [LARGE SCALE GENOMIC DNA]</scope>
    <source>
        <strain evidence="3 4">DT12</strain>
    </source>
</reference>